<feature type="transmembrane region" description="Helical" evidence="5">
    <location>
        <begin position="60"/>
        <end position="81"/>
    </location>
</feature>
<reference evidence="8" key="1">
    <citation type="submission" date="2017-02" db="UniProtKB">
        <authorList>
            <consortium name="WormBaseParasite"/>
        </authorList>
    </citation>
    <scope>IDENTIFICATION</scope>
</reference>
<dbReference type="Gene3D" id="1.20.1070.10">
    <property type="entry name" value="Rhodopsin 7-helix transmembrane proteins"/>
    <property type="match status" value="1"/>
</dbReference>
<evidence type="ECO:0000256" key="1">
    <source>
        <dbReference type="ARBA" id="ARBA00004370"/>
    </source>
</evidence>
<dbReference type="SUPFAM" id="SSF81321">
    <property type="entry name" value="Family A G protein-coupled receptor-like"/>
    <property type="match status" value="1"/>
</dbReference>
<comment type="subcellular location">
    <subcellularLocation>
        <location evidence="1">Membrane</location>
    </subcellularLocation>
</comment>
<sequence>MTRVLIITNPSMQSFLLVLSGQIANGMFYASILLSLIMAANRFCAITFSTIYSRLFTRRCAIKSVLIIWIISLLMCSPYYFGNKYDLNSLELTICQSSRCPRQCDI</sequence>
<evidence type="ECO:0000259" key="6">
    <source>
        <dbReference type="PROSITE" id="PS50262"/>
    </source>
</evidence>
<keyword evidence="2 5" id="KW-0812">Transmembrane</keyword>
<dbReference type="PROSITE" id="PS50262">
    <property type="entry name" value="G_PROTEIN_RECEP_F1_2"/>
    <property type="match status" value="1"/>
</dbReference>
<evidence type="ECO:0000256" key="4">
    <source>
        <dbReference type="ARBA" id="ARBA00023136"/>
    </source>
</evidence>
<proteinExistence type="predicted"/>
<keyword evidence="4 5" id="KW-0472">Membrane</keyword>
<evidence type="ECO:0000313" key="7">
    <source>
        <dbReference type="Proteomes" id="UP000036681"/>
    </source>
</evidence>
<dbReference type="Proteomes" id="UP000036681">
    <property type="component" value="Unplaced"/>
</dbReference>
<dbReference type="CDD" id="cd00637">
    <property type="entry name" value="7tm_classA_rhodopsin-like"/>
    <property type="match status" value="1"/>
</dbReference>
<evidence type="ECO:0000313" key="8">
    <source>
        <dbReference type="WBParaSite" id="ALUE_0000562401-mRNA-1"/>
    </source>
</evidence>
<accession>A0A0M3HSV6</accession>
<evidence type="ECO:0000256" key="3">
    <source>
        <dbReference type="ARBA" id="ARBA00022989"/>
    </source>
</evidence>
<name>A0A0M3HSV6_ASCLU</name>
<evidence type="ECO:0000256" key="5">
    <source>
        <dbReference type="SAM" id="Phobius"/>
    </source>
</evidence>
<dbReference type="InterPro" id="IPR019430">
    <property type="entry name" value="7TM_GPCR_serpentine_rcpt_Srx"/>
</dbReference>
<keyword evidence="7" id="KW-1185">Reference proteome</keyword>
<dbReference type="WBParaSite" id="ALUE_0000562401-mRNA-1">
    <property type="protein sequence ID" value="ALUE_0000562401-mRNA-1"/>
    <property type="gene ID" value="ALUE_0000562401"/>
</dbReference>
<dbReference type="InterPro" id="IPR017452">
    <property type="entry name" value="GPCR_Rhodpsn_7TM"/>
</dbReference>
<dbReference type="GO" id="GO:0016020">
    <property type="term" value="C:membrane"/>
    <property type="evidence" value="ECO:0007669"/>
    <property type="project" value="UniProtKB-SubCell"/>
</dbReference>
<keyword evidence="3 5" id="KW-1133">Transmembrane helix</keyword>
<dbReference type="Pfam" id="PF10328">
    <property type="entry name" value="7TM_GPCR_Srx"/>
    <property type="match status" value="1"/>
</dbReference>
<dbReference type="AlphaFoldDB" id="A0A0M3HSV6"/>
<evidence type="ECO:0000256" key="2">
    <source>
        <dbReference type="ARBA" id="ARBA00022692"/>
    </source>
</evidence>
<feature type="domain" description="G-protein coupled receptors family 1 profile" evidence="6">
    <location>
        <begin position="29"/>
        <end position="106"/>
    </location>
</feature>
<organism evidence="7 8">
    <name type="scientific">Ascaris lumbricoides</name>
    <name type="common">Giant roundworm</name>
    <dbReference type="NCBI Taxonomy" id="6252"/>
    <lineage>
        <taxon>Eukaryota</taxon>
        <taxon>Metazoa</taxon>
        <taxon>Ecdysozoa</taxon>
        <taxon>Nematoda</taxon>
        <taxon>Chromadorea</taxon>
        <taxon>Rhabditida</taxon>
        <taxon>Spirurina</taxon>
        <taxon>Ascaridomorpha</taxon>
        <taxon>Ascaridoidea</taxon>
        <taxon>Ascarididae</taxon>
        <taxon>Ascaris</taxon>
    </lineage>
</organism>
<feature type="transmembrane region" description="Helical" evidence="5">
    <location>
        <begin position="15"/>
        <end position="39"/>
    </location>
</feature>
<protein>
    <submittedName>
        <fullName evidence="8">G_PROTEIN_RECEP_F1_2 domain-containing protein</fullName>
    </submittedName>
</protein>